<evidence type="ECO:0000256" key="6">
    <source>
        <dbReference type="PROSITE-ProRule" id="PRU10141"/>
    </source>
</evidence>
<proteinExistence type="inferred from homology"/>
<dbReference type="InterPro" id="IPR017441">
    <property type="entry name" value="Protein_kinase_ATP_BS"/>
</dbReference>
<feature type="domain" description="Protein kinase" evidence="7">
    <location>
        <begin position="4"/>
        <end position="63"/>
    </location>
</feature>
<evidence type="ECO:0000256" key="4">
    <source>
        <dbReference type="ARBA" id="ARBA00022777"/>
    </source>
</evidence>
<evidence type="ECO:0000313" key="9">
    <source>
        <dbReference type="Proteomes" id="UP001154282"/>
    </source>
</evidence>
<dbReference type="PANTHER" id="PTHR43671">
    <property type="entry name" value="SERINE/THREONINE-PROTEIN KINASE NEK"/>
    <property type="match status" value="1"/>
</dbReference>
<evidence type="ECO:0000256" key="5">
    <source>
        <dbReference type="ARBA" id="ARBA00022840"/>
    </source>
</evidence>
<dbReference type="InterPro" id="IPR011009">
    <property type="entry name" value="Kinase-like_dom_sf"/>
</dbReference>
<protein>
    <recommendedName>
        <fullName evidence="7">Protein kinase domain-containing protein</fullName>
    </recommendedName>
</protein>
<evidence type="ECO:0000256" key="3">
    <source>
        <dbReference type="ARBA" id="ARBA00022741"/>
    </source>
</evidence>
<reference evidence="8" key="1">
    <citation type="submission" date="2022-08" db="EMBL/GenBank/DDBJ databases">
        <authorList>
            <person name="Gutierrez-Valencia J."/>
        </authorList>
    </citation>
    <scope>NUCLEOTIDE SEQUENCE</scope>
</reference>
<gene>
    <name evidence="8" type="ORF">LITE_LOCUS4426</name>
</gene>
<evidence type="ECO:0000259" key="7">
    <source>
        <dbReference type="PROSITE" id="PS50011"/>
    </source>
</evidence>
<feature type="binding site" evidence="6">
    <location>
        <position position="33"/>
    </location>
    <ligand>
        <name>ATP</name>
        <dbReference type="ChEBI" id="CHEBI:30616"/>
    </ligand>
</feature>
<dbReference type="InterPro" id="IPR000719">
    <property type="entry name" value="Prot_kinase_dom"/>
</dbReference>
<keyword evidence="9" id="KW-1185">Reference proteome</keyword>
<keyword evidence="2" id="KW-0808">Transferase</keyword>
<dbReference type="GO" id="GO:0004674">
    <property type="term" value="F:protein serine/threonine kinase activity"/>
    <property type="evidence" value="ECO:0007669"/>
    <property type="project" value="TreeGrafter"/>
</dbReference>
<comment type="similarity">
    <text evidence="1">Belongs to the protein kinase superfamily. NEK Ser/Thr protein kinase family. NIMA subfamily.</text>
</comment>
<keyword evidence="3 6" id="KW-0547">Nucleotide-binding</keyword>
<evidence type="ECO:0000313" key="8">
    <source>
        <dbReference type="EMBL" id="CAI0384524.1"/>
    </source>
</evidence>
<organism evidence="8 9">
    <name type="scientific">Linum tenue</name>
    <dbReference type="NCBI Taxonomy" id="586396"/>
    <lineage>
        <taxon>Eukaryota</taxon>
        <taxon>Viridiplantae</taxon>
        <taxon>Streptophyta</taxon>
        <taxon>Embryophyta</taxon>
        <taxon>Tracheophyta</taxon>
        <taxon>Spermatophyta</taxon>
        <taxon>Magnoliopsida</taxon>
        <taxon>eudicotyledons</taxon>
        <taxon>Gunneridae</taxon>
        <taxon>Pentapetalae</taxon>
        <taxon>rosids</taxon>
        <taxon>fabids</taxon>
        <taxon>Malpighiales</taxon>
        <taxon>Linaceae</taxon>
        <taxon>Linum</taxon>
    </lineage>
</organism>
<evidence type="ECO:0000256" key="2">
    <source>
        <dbReference type="ARBA" id="ARBA00022679"/>
    </source>
</evidence>
<dbReference type="PROSITE" id="PS50011">
    <property type="entry name" value="PROTEIN_KINASE_DOM"/>
    <property type="match status" value="1"/>
</dbReference>
<accession>A0AAV0HGZ2</accession>
<dbReference type="PANTHER" id="PTHR43671:SF66">
    <property type="entry name" value="SERINE_THREONINE-PROTEIN KINASE NEK2"/>
    <property type="match status" value="1"/>
</dbReference>
<dbReference type="AlphaFoldDB" id="A0AAV0HGZ2"/>
<keyword evidence="5 6" id="KW-0067">ATP-binding</keyword>
<dbReference type="SUPFAM" id="SSF56112">
    <property type="entry name" value="Protein kinase-like (PK-like)"/>
    <property type="match status" value="1"/>
</dbReference>
<dbReference type="Proteomes" id="UP001154282">
    <property type="component" value="Unassembled WGS sequence"/>
</dbReference>
<keyword evidence="4" id="KW-0418">Kinase</keyword>
<evidence type="ECO:0000256" key="1">
    <source>
        <dbReference type="ARBA" id="ARBA00010886"/>
    </source>
</evidence>
<dbReference type="Gene3D" id="3.30.200.20">
    <property type="entry name" value="Phosphorylase Kinase, domain 1"/>
    <property type="match status" value="1"/>
</dbReference>
<dbReference type="PROSITE" id="PS00107">
    <property type="entry name" value="PROTEIN_KINASE_ATP"/>
    <property type="match status" value="1"/>
</dbReference>
<dbReference type="GO" id="GO:0005524">
    <property type="term" value="F:ATP binding"/>
    <property type="evidence" value="ECO:0007669"/>
    <property type="project" value="UniProtKB-UniRule"/>
</dbReference>
<dbReference type="Pfam" id="PF00069">
    <property type="entry name" value="Pkinase"/>
    <property type="match status" value="1"/>
</dbReference>
<name>A0AAV0HGZ2_9ROSI</name>
<dbReference type="EMBL" id="CAMGYJ010000002">
    <property type="protein sequence ID" value="CAI0384524.1"/>
    <property type="molecule type" value="Genomic_DNA"/>
</dbReference>
<sequence>MEQYEVLEQIGKGSFGSALLVRHRHEKKKYVLKKIRLARQTDRSRRSAHQEASLLLLLQLWFL</sequence>
<dbReference type="InterPro" id="IPR050660">
    <property type="entry name" value="NEK_Ser/Thr_kinase"/>
</dbReference>
<comment type="caution">
    <text evidence="8">The sequence shown here is derived from an EMBL/GenBank/DDBJ whole genome shotgun (WGS) entry which is preliminary data.</text>
</comment>